<comment type="pathway">
    <text evidence="1 7">Cell wall biogenesis; peptidoglycan biosynthesis.</text>
</comment>
<protein>
    <recommendedName>
        <fullName evidence="9">L,D-TPase catalytic domain-containing protein</fullName>
    </recommendedName>
</protein>
<dbReference type="RefSeq" id="WP_159599896.1">
    <property type="nucleotide sequence ID" value="NZ_CACSAS010000001.1"/>
</dbReference>
<dbReference type="GO" id="GO:0009252">
    <property type="term" value="P:peptidoglycan biosynthetic process"/>
    <property type="evidence" value="ECO:0007669"/>
    <property type="project" value="UniProtKB-UniPathway"/>
</dbReference>
<keyword evidence="11" id="KW-1185">Reference proteome</keyword>
<dbReference type="Pfam" id="PF20142">
    <property type="entry name" value="Scaffold"/>
    <property type="match status" value="1"/>
</dbReference>
<dbReference type="InterPro" id="IPR005490">
    <property type="entry name" value="LD_TPept_cat_dom"/>
</dbReference>
<evidence type="ECO:0000259" key="9">
    <source>
        <dbReference type="PROSITE" id="PS52029"/>
    </source>
</evidence>
<comment type="similarity">
    <text evidence="2">Belongs to the YkuD family.</text>
</comment>
<proteinExistence type="inferred from homology"/>
<dbReference type="Pfam" id="PF03734">
    <property type="entry name" value="YkuD"/>
    <property type="match status" value="1"/>
</dbReference>
<gene>
    <name evidence="10" type="ORF">STARVERO_03133</name>
</gene>
<dbReference type="EMBL" id="CACSAS010000001">
    <property type="protein sequence ID" value="CAA0104478.1"/>
    <property type="molecule type" value="Genomic_DNA"/>
</dbReference>
<evidence type="ECO:0000256" key="3">
    <source>
        <dbReference type="ARBA" id="ARBA00022679"/>
    </source>
</evidence>
<feature type="compositionally biased region" description="Low complexity" evidence="8">
    <location>
        <begin position="145"/>
        <end position="192"/>
    </location>
</feature>
<dbReference type="InterPro" id="IPR036365">
    <property type="entry name" value="PGBD-like_sf"/>
</dbReference>
<evidence type="ECO:0000313" key="10">
    <source>
        <dbReference type="EMBL" id="CAA0104478.1"/>
    </source>
</evidence>
<dbReference type="Gene3D" id="1.10.101.10">
    <property type="entry name" value="PGBD-like superfamily/PGBD"/>
    <property type="match status" value="1"/>
</dbReference>
<evidence type="ECO:0000256" key="7">
    <source>
        <dbReference type="PROSITE-ProRule" id="PRU01373"/>
    </source>
</evidence>
<keyword evidence="6 7" id="KW-0961">Cell wall biogenesis/degradation</keyword>
<dbReference type="InterPro" id="IPR002477">
    <property type="entry name" value="Peptidoglycan-bd-like"/>
</dbReference>
<evidence type="ECO:0000256" key="6">
    <source>
        <dbReference type="ARBA" id="ARBA00023316"/>
    </source>
</evidence>
<name>A0A5S9PJM5_9HYPH</name>
<dbReference type="PROSITE" id="PS52029">
    <property type="entry name" value="LD_TPASE"/>
    <property type="match status" value="1"/>
</dbReference>
<dbReference type="Pfam" id="PF01471">
    <property type="entry name" value="PG_binding_1"/>
    <property type="match status" value="1"/>
</dbReference>
<evidence type="ECO:0000256" key="5">
    <source>
        <dbReference type="ARBA" id="ARBA00022984"/>
    </source>
</evidence>
<feature type="domain" description="L,D-TPase catalytic" evidence="9">
    <location>
        <begin position="463"/>
        <end position="638"/>
    </location>
</feature>
<evidence type="ECO:0000256" key="2">
    <source>
        <dbReference type="ARBA" id="ARBA00005992"/>
    </source>
</evidence>
<dbReference type="GO" id="GO:0071555">
    <property type="term" value="P:cell wall organization"/>
    <property type="evidence" value="ECO:0007669"/>
    <property type="project" value="UniProtKB-UniRule"/>
</dbReference>
<dbReference type="SUPFAM" id="SSF141523">
    <property type="entry name" value="L,D-transpeptidase catalytic domain-like"/>
    <property type="match status" value="1"/>
</dbReference>
<feature type="active site" description="Proton donor/acceptor" evidence="7">
    <location>
        <position position="591"/>
    </location>
</feature>
<dbReference type="UniPathway" id="UPA00219"/>
<evidence type="ECO:0000313" key="11">
    <source>
        <dbReference type="Proteomes" id="UP000433050"/>
    </source>
</evidence>
<dbReference type="InterPro" id="IPR045380">
    <property type="entry name" value="LD_TPept_scaffold_dom"/>
</dbReference>
<dbReference type="InterPro" id="IPR038063">
    <property type="entry name" value="Transpep_catalytic_dom"/>
</dbReference>
<dbReference type="GO" id="GO:0008360">
    <property type="term" value="P:regulation of cell shape"/>
    <property type="evidence" value="ECO:0007669"/>
    <property type="project" value="UniProtKB-UniRule"/>
</dbReference>
<dbReference type="InterPro" id="IPR052905">
    <property type="entry name" value="LD-transpeptidase_YkuD-like"/>
</dbReference>
<dbReference type="AlphaFoldDB" id="A0A5S9PJM5"/>
<keyword evidence="3" id="KW-0808">Transferase</keyword>
<dbReference type="GO" id="GO:0016740">
    <property type="term" value="F:transferase activity"/>
    <property type="evidence" value="ECO:0007669"/>
    <property type="project" value="UniProtKB-KW"/>
</dbReference>
<dbReference type="Gene3D" id="2.40.440.10">
    <property type="entry name" value="L,D-transpeptidase catalytic domain-like"/>
    <property type="match status" value="1"/>
</dbReference>
<dbReference type="Proteomes" id="UP000433050">
    <property type="component" value="Unassembled WGS sequence"/>
</dbReference>
<dbReference type="GO" id="GO:0004180">
    <property type="term" value="F:carboxypeptidase activity"/>
    <property type="evidence" value="ECO:0007669"/>
    <property type="project" value="UniProtKB-ARBA"/>
</dbReference>
<keyword evidence="4 7" id="KW-0133">Cell shape</keyword>
<evidence type="ECO:0000256" key="4">
    <source>
        <dbReference type="ARBA" id="ARBA00022960"/>
    </source>
</evidence>
<feature type="region of interest" description="Disordered" evidence="8">
    <location>
        <begin position="142"/>
        <end position="192"/>
    </location>
</feature>
<reference evidence="10 11" key="1">
    <citation type="submission" date="2019-12" db="EMBL/GenBank/DDBJ databases">
        <authorList>
            <person name="Reyes-Prieto M."/>
        </authorList>
    </citation>
    <scope>NUCLEOTIDE SEQUENCE [LARGE SCALE GENOMIC DNA]</scope>
    <source>
        <strain evidence="10">HF14-78462</strain>
    </source>
</reference>
<dbReference type="PANTHER" id="PTHR41533">
    <property type="entry name" value="L,D-TRANSPEPTIDASE HI_1667-RELATED"/>
    <property type="match status" value="1"/>
</dbReference>
<dbReference type="InterPro" id="IPR036366">
    <property type="entry name" value="PGBDSf"/>
</dbReference>
<accession>A0A5S9PJM5</accession>
<keyword evidence="5 7" id="KW-0573">Peptidoglycan synthesis</keyword>
<dbReference type="PANTHER" id="PTHR41533:SF2">
    <property type="entry name" value="BLR7131 PROTEIN"/>
    <property type="match status" value="1"/>
</dbReference>
<evidence type="ECO:0000256" key="1">
    <source>
        <dbReference type="ARBA" id="ARBA00004752"/>
    </source>
</evidence>
<dbReference type="SUPFAM" id="SSF47090">
    <property type="entry name" value="PGBD-like"/>
    <property type="match status" value="1"/>
</dbReference>
<evidence type="ECO:0000256" key="8">
    <source>
        <dbReference type="SAM" id="MobiDB-lite"/>
    </source>
</evidence>
<dbReference type="CDD" id="cd16913">
    <property type="entry name" value="YkuD_like"/>
    <property type="match status" value="1"/>
</dbReference>
<sequence length="707" mass="74429">MSGRGEYGAGRSHGVQPSGTRRLRGAAALLLSAATGLGLATFSGKLTGNPFTARAQELTGAAIAVDRAGSGTGDTVAAFDSSSAGMRDTGHAASPLPVVADDHAPFDMAGERRRVGPAPGAALAMHAEPAPFALQADVPAEPAVGRGAPETGTGTATPGAASGNAATPATPAPAAATPGATHPTAASVPDAAAPGATVPARLTEMIGNQLIRFTPNVGEQQALAAFYGARGYQPVFTGGKGIAPLGQIALDQFAASAVEGLNPADYLVPALPASPSDTQLAEMELRLAATTLLYARHVQSGRFDPKIISKDVDPSPTVPDPAAVLATVSTAPNARAAFESFAPQYDEYRLLKTQLARLMTEGQAVSHAAIPPGPSLRPGDNDPRVPLLRARLGIGGAPEDSVYDPMLVDAVREFQRLSGQSADGIVGRGTLAALNAGASGDRLHDIVANMERWRWVPHDVAPVYVMVNIPEYMVRIVVNEQAVHETRVVVGKPENQTPIMSENMQYAVFNPSWNVPPGIIRNEMLPKLMADPYALERQGIDVVRNGRIIDPGSVNWSRGAQGYSFRQAPGERNALGRMKFMFPNKHAVYLHDTPSRSLFSRDRRAFSHGCVRVHEPLAFAEALFAVGSPGEGWSQQRLSRLVGGNEKSLPLKQRFPVHLVYFTTYVDGTGQLVTREDIYGTNAATKAILGLDGTRRVADRGAAVRPR</sequence>
<feature type="active site" description="Nucleophile" evidence="7">
    <location>
        <position position="610"/>
    </location>
</feature>
<organism evidence="10 11">
    <name type="scientific">Starkeya nomas</name>
    <dbReference type="NCBI Taxonomy" id="2666134"/>
    <lineage>
        <taxon>Bacteria</taxon>
        <taxon>Pseudomonadati</taxon>
        <taxon>Pseudomonadota</taxon>
        <taxon>Alphaproteobacteria</taxon>
        <taxon>Hyphomicrobiales</taxon>
        <taxon>Xanthobacteraceae</taxon>
        <taxon>Starkeya</taxon>
    </lineage>
</organism>